<dbReference type="InterPro" id="IPR050060">
    <property type="entry name" value="Phosphoglucosamine_mutase"/>
</dbReference>
<dbReference type="InterPro" id="IPR005844">
    <property type="entry name" value="A-D-PHexomutase_a/b/a-I"/>
</dbReference>
<dbReference type="InterPro" id="IPR005841">
    <property type="entry name" value="Alpha-D-phosphohexomutase_SF"/>
</dbReference>
<evidence type="ECO:0000256" key="7">
    <source>
        <dbReference type="ARBA" id="ARBA00068193"/>
    </source>
</evidence>
<evidence type="ECO:0000313" key="15">
    <source>
        <dbReference type="EMBL" id="TLF53679.1"/>
    </source>
</evidence>
<comment type="catalytic activity">
    <reaction evidence="8 10">
        <text>alpha-D-glucosamine 1-phosphate = D-glucosamine 6-phosphate</text>
        <dbReference type="Rhea" id="RHEA:23424"/>
        <dbReference type="ChEBI" id="CHEBI:58516"/>
        <dbReference type="ChEBI" id="CHEBI:58725"/>
        <dbReference type="EC" id="5.4.2.10"/>
    </reaction>
</comment>
<keyword evidence="4 8" id="KW-0460">Magnesium</keyword>
<dbReference type="NCBIfam" id="TIGR01455">
    <property type="entry name" value="glmM"/>
    <property type="match status" value="1"/>
</dbReference>
<accession>A0A5R8MMS4</accession>
<gene>
    <name evidence="8 15" type="primary">glmM</name>
    <name evidence="15" type="ORF">FEI13_00175</name>
</gene>
<feature type="domain" description="Alpha-D-phosphohexomutase alpha/beta/alpha" evidence="13">
    <location>
        <begin position="157"/>
        <end position="254"/>
    </location>
</feature>
<comment type="cofactor">
    <cofactor evidence="8">
        <name>Mg(2+)</name>
        <dbReference type="ChEBI" id="CHEBI:18420"/>
    </cofactor>
    <text evidence="8">Binds 1 Mg(2+) ion per subunit.</text>
</comment>
<dbReference type="InterPro" id="IPR005845">
    <property type="entry name" value="A-D-PHexomutase_a/b/a-II"/>
</dbReference>
<dbReference type="InterPro" id="IPR006352">
    <property type="entry name" value="GlmM_bact"/>
</dbReference>
<dbReference type="Pfam" id="PF02878">
    <property type="entry name" value="PGM_PMM_I"/>
    <property type="match status" value="1"/>
</dbReference>
<evidence type="ECO:0000256" key="4">
    <source>
        <dbReference type="ARBA" id="ARBA00022842"/>
    </source>
</evidence>
<feature type="binding site" description="via phosphate group" evidence="8">
    <location>
        <position position="102"/>
    </location>
    <ligand>
        <name>Mg(2+)</name>
        <dbReference type="ChEBI" id="CHEBI:18420"/>
    </ligand>
</feature>
<dbReference type="FunFam" id="3.30.310.50:FF:000001">
    <property type="entry name" value="Phosphoglucosamine mutase"/>
    <property type="match status" value="1"/>
</dbReference>
<dbReference type="GO" id="GO:0000287">
    <property type="term" value="F:magnesium ion binding"/>
    <property type="evidence" value="ECO:0007669"/>
    <property type="project" value="UniProtKB-UniRule"/>
</dbReference>
<feature type="domain" description="Alpha-D-phosphohexomutase alpha/beta/alpha" evidence="12">
    <location>
        <begin position="3"/>
        <end position="135"/>
    </location>
</feature>
<protein>
    <recommendedName>
        <fullName evidence="7 8">Phosphoglucosamine mutase</fullName>
        <ecNumber evidence="6 8">5.4.2.10</ecNumber>
    </recommendedName>
</protein>
<dbReference type="PANTHER" id="PTHR42946">
    <property type="entry name" value="PHOSPHOHEXOSE MUTASE"/>
    <property type="match status" value="1"/>
</dbReference>
<dbReference type="PROSITE" id="PS00710">
    <property type="entry name" value="PGM_PMM"/>
    <property type="match status" value="1"/>
</dbReference>
<dbReference type="GO" id="GO:0005829">
    <property type="term" value="C:cytosol"/>
    <property type="evidence" value="ECO:0007669"/>
    <property type="project" value="TreeGrafter"/>
</dbReference>
<dbReference type="GO" id="GO:0009252">
    <property type="term" value="P:peptidoglycan biosynthetic process"/>
    <property type="evidence" value="ECO:0007669"/>
    <property type="project" value="TreeGrafter"/>
</dbReference>
<evidence type="ECO:0000256" key="5">
    <source>
        <dbReference type="ARBA" id="ARBA00023235"/>
    </source>
</evidence>
<evidence type="ECO:0000256" key="3">
    <source>
        <dbReference type="ARBA" id="ARBA00022723"/>
    </source>
</evidence>
<dbReference type="EMBL" id="VBUI01000001">
    <property type="protein sequence ID" value="TLF53679.1"/>
    <property type="molecule type" value="Genomic_DNA"/>
</dbReference>
<dbReference type="FunFam" id="3.40.120.10:FF:000003">
    <property type="entry name" value="Phosphoglucosamine mutase"/>
    <property type="match status" value="1"/>
</dbReference>
<feature type="binding site" evidence="8">
    <location>
        <position position="243"/>
    </location>
    <ligand>
        <name>Mg(2+)</name>
        <dbReference type="ChEBI" id="CHEBI:18420"/>
    </ligand>
</feature>
<dbReference type="Proteomes" id="UP000306973">
    <property type="component" value="Unassembled WGS sequence"/>
</dbReference>
<dbReference type="GO" id="GO:0006048">
    <property type="term" value="P:UDP-N-acetylglucosamine biosynthetic process"/>
    <property type="evidence" value="ECO:0007669"/>
    <property type="project" value="TreeGrafter"/>
</dbReference>
<feature type="binding site" evidence="8">
    <location>
        <position position="241"/>
    </location>
    <ligand>
        <name>Mg(2+)</name>
        <dbReference type="ChEBI" id="CHEBI:18420"/>
    </ligand>
</feature>
<evidence type="ECO:0000256" key="6">
    <source>
        <dbReference type="ARBA" id="ARBA00066330"/>
    </source>
</evidence>
<dbReference type="FunFam" id="3.40.120.10:FF:000001">
    <property type="entry name" value="Phosphoglucosamine mutase"/>
    <property type="match status" value="1"/>
</dbReference>
<feature type="domain" description="Alpha-D-phosphohexomutase alpha/beta/alpha" evidence="14">
    <location>
        <begin position="258"/>
        <end position="365"/>
    </location>
</feature>
<dbReference type="SUPFAM" id="SSF53738">
    <property type="entry name" value="Phosphoglucomutase, first 3 domains"/>
    <property type="match status" value="3"/>
</dbReference>
<dbReference type="InterPro" id="IPR005843">
    <property type="entry name" value="A-D-PHexomutase_C"/>
</dbReference>
<dbReference type="AlphaFoldDB" id="A0A5R8MMS4"/>
<dbReference type="Pfam" id="PF00408">
    <property type="entry name" value="PGM_PMM_IV"/>
    <property type="match status" value="1"/>
</dbReference>
<feature type="active site" description="Phosphoserine intermediate" evidence="8">
    <location>
        <position position="102"/>
    </location>
</feature>
<evidence type="ECO:0000256" key="10">
    <source>
        <dbReference type="RuleBase" id="RU004327"/>
    </source>
</evidence>
<feature type="binding site" evidence="8">
    <location>
        <position position="245"/>
    </location>
    <ligand>
        <name>Mg(2+)</name>
        <dbReference type="ChEBI" id="CHEBI:18420"/>
    </ligand>
</feature>
<reference evidence="15 16" key="1">
    <citation type="journal article" date="2007" name="Int. J. Syst. Evol. Microbiol.">
        <title>Halomonas saccharevitans sp. nov., Halomonas arcis sp. nov. and Halomonas subterranea sp. nov., halophilic bacteria isolated from hypersaline environments of China.</title>
        <authorList>
            <person name="Xu X.W."/>
            <person name="Wu Y.H."/>
            <person name="Zhou Z."/>
            <person name="Wang C.S."/>
            <person name="Zhou Y.G."/>
            <person name="Zhang H.B."/>
            <person name="Wang Y."/>
            <person name="Wu M."/>
        </authorList>
    </citation>
    <scope>NUCLEOTIDE SEQUENCE [LARGE SCALE GENOMIC DNA]</scope>
    <source>
        <strain evidence="15 16">TBZ3</strain>
    </source>
</reference>
<evidence type="ECO:0000259" key="11">
    <source>
        <dbReference type="Pfam" id="PF00408"/>
    </source>
</evidence>
<dbReference type="GO" id="GO:0005975">
    <property type="term" value="P:carbohydrate metabolic process"/>
    <property type="evidence" value="ECO:0007669"/>
    <property type="project" value="InterPro"/>
</dbReference>
<feature type="modified residue" description="Phosphoserine" evidence="8">
    <location>
        <position position="102"/>
    </location>
</feature>
<dbReference type="HAMAP" id="MF_01554_B">
    <property type="entry name" value="GlmM_B"/>
    <property type="match status" value="1"/>
</dbReference>
<feature type="domain" description="Alpha-D-phosphohexomutase C-terminal" evidence="11">
    <location>
        <begin position="373"/>
        <end position="437"/>
    </location>
</feature>
<evidence type="ECO:0000256" key="2">
    <source>
        <dbReference type="ARBA" id="ARBA00022553"/>
    </source>
</evidence>
<keyword evidence="16" id="KW-1185">Reference proteome</keyword>
<comment type="PTM">
    <text evidence="8">Activated by phosphorylation.</text>
</comment>
<dbReference type="NCBIfam" id="NF008139">
    <property type="entry name" value="PRK10887.1"/>
    <property type="match status" value="1"/>
</dbReference>
<dbReference type="InterPro" id="IPR016066">
    <property type="entry name" value="A-D-PHexomutase_CS"/>
</dbReference>
<dbReference type="Pfam" id="PF02879">
    <property type="entry name" value="PGM_PMM_II"/>
    <property type="match status" value="1"/>
</dbReference>
<dbReference type="SUPFAM" id="SSF55957">
    <property type="entry name" value="Phosphoglucomutase, C-terminal domain"/>
    <property type="match status" value="1"/>
</dbReference>
<comment type="function">
    <text evidence="8 10">Catalyzes the conversion of glucosamine-6-phosphate to glucosamine-1-phosphate.</text>
</comment>
<dbReference type="InterPro" id="IPR016055">
    <property type="entry name" value="A-D-PHexomutase_a/b/a-I/II/III"/>
</dbReference>
<evidence type="ECO:0000259" key="12">
    <source>
        <dbReference type="Pfam" id="PF02878"/>
    </source>
</evidence>
<evidence type="ECO:0000256" key="8">
    <source>
        <dbReference type="HAMAP-Rule" id="MF_01554"/>
    </source>
</evidence>
<dbReference type="Gene3D" id="3.40.120.10">
    <property type="entry name" value="Alpha-D-Glucose-1,6-Bisphosphate, subunit A, domain 3"/>
    <property type="match status" value="3"/>
</dbReference>
<proteinExistence type="inferred from homology"/>
<keyword evidence="2 8" id="KW-0597">Phosphoprotein</keyword>
<evidence type="ECO:0000256" key="9">
    <source>
        <dbReference type="RuleBase" id="RU004326"/>
    </source>
</evidence>
<dbReference type="CDD" id="cd05802">
    <property type="entry name" value="GlmM"/>
    <property type="match status" value="1"/>
</dbReference>
<keyword evidence="3 8" id="KW-0479">Metal-binding</keyword>
<evidence type="ECO:0000259" key="13">
    <source>
        <dbReference type="Pfam" id="PF02879"/>
    </source>
</evidence>
<dbReference type="GO" id="GO:0004615">
    <property type="term" value="F:phosphomannomutase activity"/>
    <property type="evidence" value="ECO:0007669"/>
    <property type="project" value="TreeGrafter"/>
</dbReference>
<dbReference type="InterPro" id="IPR036900">
    <property type="entry name" value="A-D-PHexomutase_C_sf"/>
</dbReference>
<evidence type="ECO:0000259" key="14">
    <source>
        <dbReference type="Pfam" id="PF02880"/>
    </source>
</evidence>
<dbReference type="Gene3D" id="3.30.310.50">
    <property type="entry name" value="Alpha-D-phosphohexomutase, C-terminal domain"/>
    <property type="match status" value="1"/>
</dbReference>
<dbReference type="PANTHER" id="PTHR42946:SF1">
    <property type="entry name" value="PHOSPHOGLUCOMUTASE (ALPHA-D-GLUCOSE-1,6-BISPHOSPHATE-DEPENDENT)"/>
    <property type="match status" value="1"/>
</dbReference>
<evidence type="ECO:0000256" key="1">
    <source>
        <dbReference type="ARBA" id="ARBA00010231"/>
    </source>
</evidence>
<dbReference type="OrthoDB" id="9803322at2"/>
<comment type="similarity">
    <text evidence="1 8 9">Belongs to the phosphohexose mutase family.</text>
</comment>
<dbReference type="GO" id="GO:0008966">
    <property type="term" value="F:phosphoglucosamine mutase activity"/>
    <property type="evidence" value="ECO:0007669"/>
    <property type="project" value="UniProtKB-UniRule"/>
</dbReference>
<dbReference type="FunFam" id="3.40.120.10:FF:000002">
    <property type="entry name" value="Phosphoglucosamine mutase"/>
    <property type="match status" value="1"/>
</dbReference>
<name>A0A5R8MMS4_9GAMM</name>
<dbReference type="EC" id="5.4.2.10" evidence="6 8"/>
<organism evidence="15 16">
    <name type="scientific">Halomonas urmiana</name>
    <dbReference type="NCBI Taxonomy" id="490901"/>
    <lineage>
        <taxon>Bacteria</taxon>
        <taxon>Pseudomonadati</taxon>
        <taxon>Pseudomonadota</taxon>
        <taxon>Gammaproteobacteria</taxon>
        <taxon>Oceanospirillales</taxon>
        <taxon>Halomonadaceae</taxon>
        <taxon>Halomonas</taxon>
    </lineage>
</organism>
<dbReference type="PRINTS" id="PR00509">
    <property type="entry name" value="PGMPMM"/>
</dbReference>
<dbReference type="RefSeq" id="WP_138178655.1">
    <property type="nucleotide sequence ID" value="NZ_VBUI01000001.1"/>
</dbReference>
<comment type="caution">
    <text evidence="15">The sequence shown here is derived from an EMBL/GenBank/DDBJ whole genome shotgun (WGS) entry which is preliminary data.</text>
</comment>
<dbReference type="InterPro" id="IPR005846">
    <property type="entry name" value="A-D-PHexomutase_a/b/a-III"/>
</dbReference>
<evidence type="ECO:0000313" key="16">
    <source>
        <dbReference type="Proteomes" id="UP000306973"/>
    </source>
</evidence>
<keyword evidence="5 8" id="KW-0413">Isomerase</keyword>
<dbReference type="Pfam" id="PF02880">
    <property type="entry name" value="PGM_PMM_III"/>
    <property type="match status" value="1"/>
</dbReference>
<sequence length="449" mass="47508">MTRRYFGTDGIRGTVGEPPITADFMLKLGWATGRVLTRETGRARVMIGKDTRISGYMFESALESGLSAAGVDVMLLGPMPTPAIAYLTRTFRADAGIVISASHNPFQDNGIKFFSAAGTKLADEVEARIEAMLEEPLTTVGPSRLGKAMRVDDAPGRYIEFCKSTIPDRVSLHGLKMVIDCAHGATYHIAPSVFREMGAEVSLIGASPDGLNINQAVGSTHPQALSAAVVEQGADLGVAFDGDGDRVLLVDADGREIDGDDILYLIARDRHARGDLGGGVVGTLMSNFGLATAMEALEIPFERARVGDRYVMERLAANGWQLGGESSGHIVCGHVQTTGDGIVSALQVLAIMVREGQSLERLLAGLEKAPQALVNVRLTPGGDAKALLEQASLKQAVSALEAELGDQGRVLLRASGTEPLIRVMVEGRAHLDVDGLARRLASDVEALLG</sequence>